<dbReference type="AlphaFoldDB" id="A0A0G2F1S2"/>
<evidence type="ECO:0008006" key="4">
    <source>
        <dbReference type="Google" id="ProtNLM"/>
    </source>
</evidence>
<evidence type="ECO:0000313" key="2">
    <source>
        <dbReference type="EMBL" id="KKY28236.1"/>
    </source>
</evidence>
<sequence length="400" mass="42440">MDPTMPDKAIATPSKSSARRALGELTPNKRVATQKSGIMTDKTQPPRNLSPFKHAAPLSLTQDENAYGISKLPAQMTGRKRSIDEVDSAYAREDATGAPTKRASQIIDLARGDLTSTDEDTLEPPPQGTQETTGTRASFSSLIDYNPHGSSQQTSSSPPLRATKPSTTTVRADPVEVAHRDIRHIEPGAQRAEALRLRLRVALYKVKTDQTYVPLSCLEIPAEYRRKPAEDADTPARTSDPSVAPALEGEQTTAAPAITVTGEEEVEEGLSLAANARSTEETAPPKLLPAPVLMPTAYSTRFITDPQAAAPPVPSSPPTSANAAVAIGDLGSSTPRARGGSSLQEFATPVAGRQAAAQLSSPPYSENHGRHRAHHDSETLTSSGVKDRAADALLKLTRSV</sequence>
<organism evidence="2 3">
    <name type="scientific">Diplodia seriata</name>
    <dbReference type="NCBI Taxonomy" id="420778"/>
    <lineage>
        <taxon>Eukaryota</taxon>
        <taxon>Fungi</taxon>
        <taxon>Dikarya</taxon>
        <taxon>Ascomycota</taxon>
        <taxon>Pezizomycotina</taxon>
        <taxon>Dothideomycetes</taxon>
        <taxon>Dothideomycetes incertae sedis</taxon>
        <taxon>Botryosphaeriales</taxon>
        <taxon>Botryosphaeriaceae</taxon>
        <taxon>Diplodia</taxon>
    </lineage>
</organism>
<name>A0A0G2F1S2_9PEZI</name>
<reference evidence="2 3" key="2">
    <citation type="submission" date="2015-05" db="EMBL/GenBank/DDBJ databases">
        <title>Distinctive expansion of gene families associated with plant cell wall degradation and secondary metabolism in the genomes of grapevine trunk pathogens.</title>
        <authorList>
            <person name="Lawrence D.P."/>
            <person name="Travadon R."/>
            <person name="Rolshausen P.E."/>
            <person name="Baumgartner K."/>
        </authorList>
    </citation>
    <scope>NUCLEOTIDE SEQUENCE [LARGE SCALE GENOMIC DNA]</scope>
    <source>
        <strain evidence="2">DS831</strain>
    </source>
</reference>
<feature type="region of interest" description="Disordered" evidence="1">
    <location>
        <begin position="1"/>
        <end position="172"/>
    </location>
</feature>
<feature type="region of interest" description="Disordered" evidence="1">
    <location>
        <begin position="349"/>
        <end position="388"/>
    </location>
</feature>
<evidence type="ECO:0000313" key="3">
    <source>
        <dbReference type="Proteomes" id="UP000034182"/>
    </source>
</evidence>
<protein>
    <recommendedName>
        <fullName evidence="4">Cyclin-dependent kinase</fullName>
    </recommendedName>
</protein>
<accession>A0A0G2F1S2</accession>
<reference evidence="2 3" key="1">
    <citation type="submission" date="2015-03" db="EMBL/GenBank/DDBJ databases">
        <authorList>
            <person name="Morales-Cruz A."/>
            <person name="Amrine K.C."/>
            <person name="Cantu D."/>
        </authorList>
    </citation>
    <scope>NUCLEOTIDE SEQUENCE [LARGE SCALE GENOMIC DNA]</scope>
    <source>
        <strain evidence="2">DS831</strain>
    </source>
</reference>
<feature type="region of interest" description="Disordered" evidence="1">
    <location>
        <begin position="228"/>
        <end position="254"/>
    </location>
</feature>
<dbReference type="Proteomes" id="UP000034182">
    <property type="component" value="Unassembled WGS sequence"/>
</dbReference>
<feature type="compositionally biased region" description="Polar residues" evidence="1">
    <location>
        <begin position="31"/>
        <end position="47"/>
    </location>
</feature>
<proteinExistence type="predicted"/>
<gene>
    <name evidence="2" type="ORF">UCDDS831_g00419</name>
</gene>
<feature type="compositionally biased region" description="Polar residues" evidence="1">
    <location>
        <begin position="136"/>
        <end position="170"/>
    </location>
</feature>
<dbReference type="EMBL" id="LAQI01000011">
    <property type="protein sequence ID" value="KKY28236.1"/>
    <property type="molecule type" value="Genomic_DNA"/>
</dbReference>
<evidence type="ECO:0000256" key="1">
    <source>
        <dbReference type="SAM" id="MobiDB-lite"/>
    </source>
</evidence>
<comment type="caution">
    <text evidence="2">The sequence shown here is derived from an EMBL/GenBank/DDBJ whole genome shotgun (WGS) entry which is preliminary data.</text>
</comment>